<evidence type="ECO:0000313" key="3">
    <source>
        <dbReference type="Proteomes" id="UP001281761"/>
    </source>
</evidence>
<feature type="region of interest" description="Disordered" evidence="1">
    <location>
        <begin position="794"/>
        <end position="822"/>
    </location>
</feature>
<sequence>MTSRYVRKEFDMSARSYVLVGTVHPSSVLEVKGKNVAQFGVRPSESGVGSLPRLVSVAPLCLRVASVHDPESVHIDDPDIEHEAEIAGKPPESEMQELSSEELIQNQLRMCDVEFGRVSGNLVPSQSNNGTESEEDDALSILREIGAHRNISRLDFVGFASSNHSLADLHSPLPQTFDASHFEITPPRLVHSHPHFALLLLPSTNLNHHRSRYLITRQIVWHPPDSLRYLEDLINLKGWRCRGALTRLEAHEGRRCATNEDARRTKMRDERRCATNEDARKTKMRDERRCATNEDARRTKMRDERRCARNEDARRTKMRDERRCATNEDARRTKMRDERRCATNEDARRTKMRDERRCATNEDVRRTKMRDERRCATNEDARRTKMCEERRCAKNEDARRTKMRDERRCATNEDARRTKMRDERRCATNEDARRTKMCEERRCAKNEDARRTKMRDERRCATNEDVRGTKMREERRCAKNEDARRTKMCEERRCAKNEDARRTKMRDERRCATNEDARRTKMRDERRCATNEDARRTKMREERRCATNEDVRGTKMREERRCATNEDARRTKMRDERRCARNEDARRTKMREERRCAKNEDARRTKMREERRCATNEDARRTKRDRTRRETKGKARSVLLETSIEPPSPKHAHQYRNRPFDENWDEMSGSCLTRKGYENEKYERRDGVRKDEKMDEKSESGRMEEEREERMTTEKRDEVRIHHDTTQHARLTALRPLTLILCCCTDHTLFPVFFPNRRRLRRMDGQLESQKPELRSIDLSFCLIDLMYQSDTRDDGQLRFSPNTTHSHPNHESAVPQRRQPAFRGTSIELTGNGARSHPTGLLCSVWPESAVPVSEQLEIPSSKQ</sequence>
<feature type="compositionally biased region" description="Basic and acidic residues" evidence="1">
    <location>
        <begin position="607"/>
        <end position="620"/>
    </location>
</feature>
<dbReference type="EMBL" id="JARBJD010000033">
    <property type="protein sequence ID" value="KAK2958999.1"/>
    <property type="molecule type" value="Genomic_DNA"/>
</dbReference>
<gene>
    <name evidence="2" type="ORF">BLNAU_6015</name>
</gene>
<keyword evidence="3" id="KW-1185">Reference proteome</keyword>
<dbReference type="Proteomes" id="UP001281761">
    <property type="component" value="Unassembled WGS sequence"/>
</dbReference>
<proteinExistence type="predicted"/>
<organism evidence="2 3">
    <name type="scientific">Blattamonas nauphoetae</name>
    <dbReference type="NCBI Taxonomy" id="2049346"/>
    <lineage>
        <taxon>Eukaryota</taxon>
        <taxon>Metamonada</taxon>
        <taxon>Preaxostyla</taxon>
        <taxon>Oxymonadida</taxon>
        <taxon>Blattamonas</taxon>
    </lineage>
</organism>
<accession>A0ABQ9Y5L6</accession>
<reference evidence="2 3" key="1">
    <citation type="journal article" date="2022" name="bioRxiv">
        <title>Genomics of Preaxostyla Flagellates Illuminates Evolutionary Transitions and the Path Towards Mitochondrial Loss.</title>
        <authorList>
            <person name="Novak L.V.F."/>
            <person name="Treitli S.C."/>
            <person name="Pyrih J."/>
            <person name="Halakuc P."/>
            <person name="Pipaliya S.V."/>
            <person name="Vacek V."/>
            <person name="Brzon O."/>
            <person name="Soukal P."/>
            <person name="Eme L."/>
            <person name="Dacks J.B."/>
            <person name="Karnkowska A."/>
            <person name="Elias M."/>
            <person name="Hampl V."/>
        </authorList>
    </citation>
    <scope>NUCLEOTIDE SEQUENCE [LARGE SCALE GENOMIC DNA]</scope>
    <source>
        <strain evidence="2">NAU3</strain>
        <tissue evidence="2">Gut</tissue>
    </source>
</reference>
<evidence type="ECO:0000256" key="1">
    <source>
        <dbReference type="SAM" id="MobiDB-lite"/>
    </source>
</evidence>
<evidence type="ECO:0000313" key="2">
    <source>
        <dbReference type="EMBL" id="KAK2958999.1"/>
    </source>
</evidence>
<feature type="region of interest" description="Disordered" evidence="1">
    <location>
        <begin position="607"/>
        <end position="635"/>
    </location>
</feature>
<comment type="caution">
    <text evidence="2">The sequence shown here is derived from an EMBL/GenBank/DDBJ whole genome shotgun (WGS) entry which is preliminary data.</text>
</comment>
<protein>
    <submittedName>
        <fullName evidence="2">Uncharacterized protein</fullName>
    </submittedName>
</protein>
<name>A0ABQ9Y5L6_9EUKA</name>
<feature type="region of interest" description="Disordered" evidence="1">
    <location>
        <begin position="683"/>
        <end position="717"/>
    </location>
</feature>